<evidence type="ECO:0000313" key="2">
    <source>
        <dbReference type="Proteomes" id="UP000663850"/>
    </source>
</evidence>
<gene>
    <name evidence="1" type="ORF">RDB_LOCUS62698</name>
</gene>
<dbReference type="AlphaFoldDB" id="A0A8H3GXM2"/>
<name>A0A8H3GXM2_9AGAM</name>
<protein>
    <submittedName>
        <fullName evidence="1">Uncharacterized protein</fullName>
    </submittedName>
</protein>
<organism evidence="1 2">
    <name type="scientific">Rhizoctonia solani</name>
    <dbReference type="NCBI Taxonomy" id="456999"/>
    <lineage>
        <taxon>Eukaryota</taxon>
        <taxon>Fungi</taxon>
        <taxon>Dikarya</taxon>
        <taxon>Basidiomycota</taxon>
        <taxon>Agaricomycotina</taxon>
        <taxon>Agaricomycetes</taxon>
        <taxon>Cantharellales</taxon>
        <taxon>Ceratobasidiaceae</taxon>
        <taxon>Rhizoctonia</taxon>
    </lineage>
</organism>
<dbReference type="EMBL" id="CAJMWZ010003199">
    <property type="protein sequence ID" value="CAE6471283.1"/>
    <property type="molecule type" value="Genomic_DNA"/>
</dbReference>
<dbReference type="Proteomes" id="UP000663850">
    <property type="component" value="Unassembled WGS sequence"/>
</dbReference>
<comment type="caution">
    <text evidence="1">The sequence shown here is derived from an EMBL/GenBank/DDBJ whole genome shotgun (WGS) entry which is preliminary data.</text>
</comment>
<sequence length="139" mass="15337">MPVPVLVKSSVSKPASNPPACRPFHILELPAYHPEDVRAELNGRLLKTLNDVVLPSQVYPIMAPAAAQVQYELYSVSHELANITTARLVFIADNLPDILRRIRRLTNNVLVLNTPATQGDANQLRALADAVRQIRKTAI</sequence>
<reference evidence="1" key="1">
    <citation type="submission" date="2021-01" db="EMBL/GenBank/DDBJ databases">
        <authorList>
            <person name="Kaushik A."/>
        </authorList>
    </citation>
    <scope>NUCLEOTIDE SEQUENCE</scope>
    <source>
        <strain evidence="1">Type strain: AG8-Rh-89/</strain>
    </source>
</reference>
<accession>A0A8H3GXM2</accession>
<evidence type="ECO:0000313" key="1">
    <source>
        <dbReference type="EMBL" id="CAE6471283.1"/>
    </source>
</evidence>
<proteinExistence type="predicted"/>